<dbReference type="SUPFAM" id="SSF53098">
    <property type="entry name" value="Ribonuclease H-like"/>
    <property type="match status" value="1"/>
</dbReference>
<dbReference type="InterPro" id="IPR043502">
    <property type="entry name" value="DNA/RNA_pol_sf"/>
</dbReference>
<evidence type="ECO:0000256" key="1">
    <source>
        <dbReference type="ARBA" id="ARBA00023268"/>
    </source>
</evidence>
<dbReference type="Pfam" id="PF17919">
    <property type="entry name" value="RT_RNaseH_2"/>
    <property type="match status" value="1"/>
</dbReference>
<name>A0ABQ5DFR1_9ASTR</name>
<dbReference type="PANTHER" id="PTHR37984">
    <property type="entry name" value="PROTEIN CBG26694"/>
    <property type="match status" value="1"/>
</dbReference>
<dbReference type="InterPro" id="IPR001584">
    <property type="entry name" value="Integrase_cat-core"/>
</dbReference>
<evidence type="ECO:0000259" key="2">
    <source>
        <dbReference type="PROSITE" id="PS50994"/>
    </source>
</evidence>
<dbReference type="InterPro" id="IPR041577">
    <property type="entry name" value="RT_RNaseH_2"/>
</dbReference>
<keyword evidence="3" id="KW-0695">RNA-directed DNA polymerase</keyword>
<keyword evidence="1" id="KW-0511">Multifunctional enzyme</keyword>
<dbReference type="InterPro" id="IPR036397">
    <property type="entry name" value="RNaseH_sf"/>
</dbReference>
<dbReference type="PANTHER" id="PTHR37984:SF5">
    <property type="entry name" value="PROTEIN NYNRIN-LIKE"/>
    <property type="match status" value="1"/>
</dbReference>
<dbReference type="InterPro" id="IPR012337">
    <property type="entry name" value="RNaseH-like_sf"/>
</dbReference>
<dbReference type="Proteomes" id="UP001151760">
    <property type="component" value="Unassembled WGS sequence"/>
</dbReference>
<dbReference type="Gene3D" id="3.30.420.10">
    <property type="entry name" value="Ribonuclease H-like superfamily/Ribonuclease H"/>
    <property type="match status" value="1"/>
</dbReference>
<evidence type="ECO:0000313" key="4">
    <source>
        <dbReference type="Proteomes" id="UP001151760"/>
    </source>
</evidence>
<protein>
    <submittedName>
        <fullName evidence="3">Reverse transcriptase domain-containing protein</fullName>
    </submittedName>
</protein>
<dbReference type="PROSITE" id="PS50994">
    <property type="entry name" value="INTEGRASE"/>
    <property type="match status" value="1"/>
</dbReference>
<dbReference type="SUPFAM" id="SSF56672">
    <property type="entry name" value="DNA/RNA polymerases"/>
    <property type="match status" value="1"/>
</dbReference>
<comment type="caution">
    <text evidence="3">The sequence shown here is derived from an EMBL/GenBank/DDBJ whole genome shotgun (WGS) entry which is preliminary data.</text>
</comment>
<feature type="domain" description="Integrase catalytic" evidence="2">
    <location>
        <begin position="226"/>
        <end position="309"/>
    </location>
</feature>
<organism evidence="3 4">
    <name type="scientific">Tanacetum coccineum</name>
    <dbReference type="NCBI Taxonomy" id="301880"/>
    <lineage>
        <taxon>Eukaryota</taxon>
        <taxon>Viridiplantae</taxon>
        <taxon>Streptophyta</taxon>
        <taxon>Embryophyta</taxon>
        <taxon>Tracheophyta</taxon>
        <taxon>Spermatophyta</taxon>
        <taxon>Magnoliopsida</taxon>
        <taxon>eudicotyledons</taxon>
        <taxon>Gunneridae</taxon>
        <taxon>Pentapetalae</taxon>
        <taxon>asterids</taxon>
        <taxon>campanulids</taxon>
        <taxon>Asterales</taxon>
        <taxon>Asteraceae</taxon>
        <taxon>Asteroideae</taxon>
        <taxon>Anthemideae</taxon>
        <taxon>Anthemidinae</taxon>
        <taxon>Tanacetum</taxon>
    </lineage>
</organism>
<keyword evidence="3" id="KW-0808">Transferase</keyword>
<keyword evidence="3" id="KW-0548">Nucleotidyltransferase</keyword>
<reference evidence="3" key="2">
    <citation type="submission" date="2022-01" db="EMBL/GenBank/DDBJ databases">
        <authorList>
            <person name="Yamashiro T."/>
            <person name="Shiraishi A."/>
            <person name="Satake H."/>
            <person name="Nakayama K."/>
        </authorList>
    </citation>
    <scope>NUCLEOTIDE SEQUENCE</scope>
</reference>
<dbReference type="GO" id="GO:0003964">
    <property type="term" value="F:RNA-directed DNA polymerase activity"/>
    <property type="evidence" value="ECO:0007669"/>
    <property type="project" value="UniProtKB-KW"/>
</dbReference>
<dbReference type="Gene3D" id="3.10.10.10">
    <property type="entry name" value="HIV Type 1 Reverse Transcriptase, subunit A, domain 1"/>
    <property type="match status" value="1"/>
</dbReference>
<sequence>MDFPEVFPKDLPGLPPTRLVDFQIDLVPGTAPIARFPYRLAPSEMQELSTQLQERFDKGFIRPSSSPWGAPVYFSRRRTDPSEYASITEEEQELAFQLLKQKLYDTLILALPKGSDDFVAFCDASHKGLGDVLMQREKAIAYASKKLKIHEKNYTTHDLELGAVNEALKAENIKAEDLGGMIKKLEPRSDRTLCLENRSWLPCFGDVRTLIMHESHKSKYSIHPGSDKMEKLTRLYLKEVVSKHGVPISIISDRDGQFTSRFWQSLQEALGTRLDMSTSYHPQTDGQSEITIQTLEDMMRACVIDFGKG</sequence>
<keyword evidence="4" id="KW-1185">Reference proteome</keyword>
<evidence type="ECO:0000313" key="3">
    <source>
        <dbReference type="EMBL" id="GJT37717.1"/>
    </source>
</evidence>
<reference evidence="3" key="1">
    <citation type="journal article" date="2022" name="Int. J. Mol. Sci.">
        <title>Draft Genome of Tanacetum Coccineum: Genomic Comparison of Closely Related Tanacetum-Family Plants.</title>
        <authorList>
            <person name="Yamashiro T."/>
            <person name="Shiraishi A."/>
            <person name="Nakayama K."/>
            <person name="Satake H."/>
        </authorList>
    </citation>
    <scope>NUCLEOTIDE SEQUENCE</scope>
</reference>
<gene>
    <name evidence="3" type="ORF">Tco_0937582</name>
</gene>
<accession>A0ABQ5DFR1</accession>
<proteinExistence type="predicted"/>
<dbReference type="EMBL" id="BQNB010015246">
    <property type="protein sequence ID" value="GJT37717.1"/>
    <property type="molecule type" value="Genomic_DNA"/>
</dbReference>
<dbReference type="InterPro" id="IPR050951">
    <property type="entry name" value="Retrovirus_Pol_polyprotein"/>
</dbReference>